<keyword evidence="3" id="KW-1185">Reference proteome</keyword>
<gene>
    <name evidence="2" type="ORF">CLV57_1573</name>
</gene>
<comment type="caution">
    <text evidence="2">The sequence shown here is derived from an EMBL/GenBank/DDBJ whole genome shotgun (WGS) entry which is preliminary data.</text>
</comment>
<keyword evidence="1" id="KW-0812">Transmembrane</keyword>
<evidence type="ECO:0000313" key="2">
    <source>
        <dbReference type="EMBL" id="PJJ84560.1"/>
    </source>
</evidence>
<evidence type="ECO:0000256" key="1">
    <source>
        <dbReference type="SAM" id="Phobius"/>
    </source>
</evidence>
<keyword evidence="1" id="KW-0472">Membrane</keyword>
<proteinExistence type="predicted"/>
<keyword evidence="1" id="KW-1133">Transmembrane helix</keyword>
<reference evidence="2 3" key="1">
    <citation type="submission" date="2017-11" db="EMBL/GenBank/DDBJ databases">
        <title>Genomic Encyclopedia of Archaeal and Bacterial Type Strains, Phase II (KMG-II): From Individual Species to Whole Genera.</title>
        <authorList>
            <person name="Goeker M."/>
        </authorList>
    </citation>
    <scope>NUCLEOTIDE SEQUENCE [LARGE SCALE GENOMIC DNA]</scope>
    <source>
        <strain evidence="2 3">DSM 28175</strain>
    </source>
</reference>
<dbReference type="AlphaFoldDB" id="A0A2H9VUQ1"/>
<name>A0A2H9VUQ1_9SPHI</name>
<sequence>MKTLNSTIGGFAGAAALNIVHQTVKHFLNSAPRIDLVGEQALNKSLKLAGAKPLRGDTLFATTLAADVISNAAYYSLIGIGSRKNLLTKGTALGLAAGIGALALTRQLGLNDTPITKNAETKLLTVGYYLVGGLVAALTIKALSKKKPLKIPAHVNQDMPVIGNS</sequence>
<dbReference type="RefSeq" id="WP_211290034.1">
    <property type="nucleotide sequence ID" value="NZ_PGFJ01000001.1"/>
</dbReference>
<organism evidence="2 3">
    <name type="scientific">Mucilaginibacter auburnensis</name>
    <dbReference type="NCBI Taxonomy" id="1457233"/>
    <lineage>
        <taxon>Bacteria</taxon>
        <taxon>Pseudomonadati</taxon>
        <taxon>Bacteroidota</taxon>
        <taxon>Sphingobacteriia</taxon>
        <taxon>Sphingobacteriales</taxon>
        <taxon>Sphingobacteriaceae</taxon>
        <taxon>Mucilaginibacter</taxon>
    </lineage>
</organism>
<evidence type="ECO:0000313" key="3">
    <source>
        <dbReference type="Proteomes" id="UP000242687"/>
    </source>
</evidence>
<accession>A0A2H9VUQ1</accession>
<feature type="transmembrane region" description="Helical" evidence="1">
    <location>
        <begin position="86"/>
        <end position="106"/>
    </location>
</feature>
<protein>
    <submittedName>
        <fullName evidence="2">Uncharacterized protein</fullName>
    </submittedName>
</protein>
<dbReference type="Proteomes" id="UP000242687">
    <property type="component" value="Unassembled WGS sequence"/>
</dbReference>
<dbReference type="EMBL" id="PGFJ01000001">
    <property type="protein sequence ID" value="PJJ84560.1"/>
    <property type="molecule type" value="Genomic_DNA"/>
</dbReference>
<feature type="transmembrane region" description="Helical" evidence="1">
    <location>
        <begin position="126"/>
        <end position="144"/>
    </location>
</feature>